<comment type="caution">
    <text evidence="4">The sequence shown here is derived from an EMBL/GenBank/DDBJ whole genome shotgun (WGS) entry which is preliminary data.</text>
</comment>
<protein>
    <submittedName>
        <fullName evidence="4">Putative glycosyl hydrolase domain protein</fullName>
    </submittedName>
</protein>
<evidence type="ECO:0000256" key="2">
    <source>
        <dbReference type="SAM" id="MobiDB-lite"/>
    </source>
</evidence>
<feature type="compositionally biased region" description="Polar residues" evidence="2">
    <location>
        <begin position="244"/>
        <end position="268"/>
    </location>
</feature>
<organism evidence="4 5">
    <name type="scientific">Lyngbya aestuarii BL J</name>
    <dbReference type="NCBI Taxonomy" id="1348334"/>
    <lineage>
        <taxon>Bacteria</taxon>
        <taxon>Bacillati</taxon>
        <taxon>Cyanobacteriota</taxon>
        <taxon>Cyanophyceae</taxon>
        <taxon>Oscillatoriophycideae</taxon>
        <taxon>Oscillatoriales</taxon>
        <taxon>Microcoleaceae</taxon>
        <taxon>Lyngbya</taxon>
    </lineage>
</organism>
<dbReference type="PANTHER" id="PTHR43405:SF1">
    <property type="entry name" value="GLYCOSYL HYDROLASE DIGH"/>
    <property type="match status" value="1"/>
</dbReference>
<evidence type="ECO:0000259" key="3">
    <source>
        <dbReference type="Pfam" id="PF02638"/>
    </source>
</evidence>
<dbReference type="GO" id="GO:0016787">
    <property type="term" value="F:hydrolase activity"/>
    <property type="evidence" value="ECO:0007669"/>
    <property type="project" value="UniProtKB-KW"/>
</dbReference>
<keyword evidence="1" id="KW-0732">Signal</keyword>
<dbReference type="EMBL" id="AUZM01000039">
    <property type="protein sequence ID" value="ERT06274.1"/>
    <property type="molecule type" value="Genomic_DNA"/>
</dbReference>
<feature type="compositionally biased region" description="Polar residues" evidence="2">
    <location>
        <begin position="388"/>
        <end position="400"/>
    </location>
</feature>
<dbReference type="Gene3D" id="3.20.20.80">
    <property type="entry name" value="Glycosidases"/>
    <property type="match status" value="1"/>
</dbReference>
<dbReference type="Gene3D" id="3.40.50.880">
    <property type="match status" value="1"/>
</dbReference>
<name>U7QEC3_9CYAN</name>
<dbReference type="AlphaFoldDB" id="U7QEC3"/>
<dbReference type="SUPFAM" id="SSF51445">
    <property type="entry name" value="(Trans)glycosidases"/>
    <property type="match status" value="1"/>
</dbReference>
<feature type="compositionally biased region" description="Basic and acidic residues" evidence="2">
    <location>
        <begin position="304"/>
        <end position="313"/>
    </location>
</feature>
<feature type="compositionally biased region" description="Low complexity" evidence="2">
    <location>
        <begin position="359"/>
        <end position="387"/>
    </location>
</feature>
<dbReference type="InterPro" id="IPR052177">
    <property type="entry name" value="Divisome_Glycosyl_Hydrolase"/>
</dbReference>
<proteinExistence type="predicted"/>
<evidence type="ECO:0000313" key="4">
    <source>
        <dbReference type="EMBL" id="ERT06274.1"/>
    </source>
</evidence>
<dbReference type="InterPro" id="IPR029062">
    <property type="entry name" value="Class_I_gatase-like"/>
</dbReference>
<sequence>MIQKHSLSFFTQALVGTLAGTLIGCWVLRSSTAMAGAVLGVVRSDSATNWSQIEGRLKSSQVNYTTVDLDNIRSITDLAGIQVLFLPNVENLKTDQIKIIQQWVNQGGKLIASGPIGQKSTPLARQLLRTLLGSYWAFPLSSAAQPEAKRNRCREQICRDLTEWSPSFESQGSVNGGVLIPSSLESYTAGVWQGSGGSPSVITTRSATYIGWRWGSSEGADIDAAWLQAAVNRYDGSVNPGLAVNNTPTPVQPSLTTPSRSVESNNTVREPGVQPTVRNRDRRTEANNTTRETAVQPTTRNRGRNTEANRNSDSKNTASDRSTEQTSQNRAASQGSSNRDNTRSNRLTPRNQSVEATPATSGSNSSLMSTLSSGSTSRSPAPTTPNSNIARTRTPNNQSVLDDFADPSDQVAPAGLSVTQGNEPIDEYMANTMRQELMNLLGRFENALVAANSSGTPVSLTVASTQLNEVAQVNPIDNRAATEVIAYVQQVLKDFPQLVNQQNWAAARQQWLEARQKLWENYPIDGERAGAEIRAVWLDRGTIVQARGEAGLAKIFDQLAQAGINTVFFETVNAGYPIYPTRVAPQQNPLTQGWDPLASGVKLAHERGMELHAWLWTFATANQRHNTLVNQPTSYLGPVLTAHPDWANRDSRGRVWHERDGKAYLDPANREVRSYILRLVGEIVYNYDVDGIQLDYIRYPFQDPNRNFNFGYGTAGREQFRQLTGVDPISVSPRDSQLWQQWVNFRVEQVNTMVREVSQLLRKQYPDVIFSVAVFPHPEQDRIRKIQQHWETWAQQNYVDLVVPMTYSLDTNRLQRITQPLTHSDRLGATLIVPSVKLLDIPEIVAIDQIQALRDLPTGGYSIFAVESIGNHLQAFFNRTQGCIDQSCRSIAIPYRQPFVAAADRYTALKREWSFLLANDRLWIRDNELQALSQQAEELAEALNQLASNPTTANLKTAQSLLSAFESQFQRSMRLQALERGYQVESWENRLATLKMLLRYGERVVLKQ</sequence>
<dbReference type="PANTHER" id="PTHR43405">
    <property type="entry name" value="GLYCOSYL HYDROLASE DIGH"/>
    <property type="match status" value="1"/>
</dbReference>
<dbReference type="CDD" id="cd03143">
    <property type="entry name" value="A4_beta-galactosidase_middle_domain"/>
    <property type="match status" value="1"/>
</dbReference>
<dbReference type="Pfam" id="PF02638">
    <property type="entry name" value="GHL10"/>
    <property type="match status" value="1"/>
</dbReference>
<dbReference type="RefSeq" id="WP_023067497.1">
    <property type="nucleotide sequence ID" value="NZ_AUZM01000039.1"/>
</dbReference>
<keyword evidence="4" id="KW-0378">Hydrolase</keyword>
<feature type="compositionally biased region" description="Polar residues" evidence="2">
    <location>
        <begin position="314"/>
        <end position="355"/>
    </location>
</feature>
<dbReference type="InterPro" id="IPR003790">
    <property type="entry name" value="GHL10"/>
</dbReference>
<evidence type="ECO:0000256" key="1">
    <source>
        <dbReference type="ARBA" id="ARBA00022729"/>
    </source>
</evidence>
<evidence type="ECO:0000313" key="5">
    <source>
        <dbReference type="Proteomes" id="UP000017127"/>
    </source>
</evidence>
<dbReference type="InterPro" id="IPR017853">
    <property type="entry name" value="GH"/>
</dbReference>
<dbReference type="PATRIC" id="fig|1348334.3.peg.3672"/>
<feature type="region of interest" description="Disordered" evidence="2">
    <location>
        <begin position="243"/>
        <end position="420"/>
    </location>
</feature>
<feature type="domain" description="Glycosyl hydrolase-like 10" evidence="3">
    <location>
        <begin position="532"/>
        <end position="817"/>
    </location>
</feature>
<accession>U7QEC3</accession>
<dbReference type="PROSITE" id="PS51257">
    <property type="entry name" value="PROKAR_LIPOPROTEIN"/>
    <property type="match status" value="1"/>
</dbReference>
<reference evidence="4 5" key="1">
    <citation type="journal article" date="2013" name="Front. Microbiol.">
        <title>Comparative genomic analyses of the cyanobacterium, Lyngbya aestuarii BL J, a powerful hydrogen producer.</title>
        <authorList>
            <person name="Kothari A."/>
            <person name="Vaughn M."/>
            <person name="Garcia-Pichel F."/>
        </authorList>
    </citation>
    <scope>NUCLEOTIDE SEQUENCE [LARGE SCALE GENOMIC DNA]</scope>
    <source>
        <strain evidence="4 5">BL J</strain>
    </source>
</reference>
<keyword evidence="5" id="KW-1185">Reference proteome</keyword>
<dbReference type="Proteomes" id="UP000017127">
    <property type="component" value="Unassembled WGS sequence"/>
</dbReference>
<dbReference type="OrthoDB" id="580981at2"/>
<gene>
    <name evidence="4" type="ORF">M595_3795</name>
</gene>
<dbReference type="SUPFAM" id="SSF52317">
    <property type="entry name" value="Class I glutamine amidotransferase-like"/>
    <property type="match status" value="1"/>
</dbReference>